<organism evidence="3 4">
    <name type="scientific">Sphingomonas turrisvirgatae</name>
    <dbReference type="NCBI Taxonomy" id="1888892"/>
    <lineage>
        <taxon>Bacteria</taxon>
        <taxon>Pseudomonadati</taxon>
        <taxon>Pseudomonadota</taxon>
        <taxon>Alphaproteobacteria</taxon>
        <taxon>Sphingomonadales</taxon>
        <taxon>Sphingomonadaceae</taxon>
        <taxon>Sphingomonas</taxon>
    </lineage>
</organism>
<proteinExistence type="predicted"/>
<dbReference type="SUPFAM" id="SSF51126">
    <property type="entry name" value="Pectin lyase-like"/>
    <property type="match status" value="1"/>
</dbReference>
<accession>A0A1E3LUD6</accession>
<dbReference type="InterPro" id="IPR011050">
    <property type="entry name" value="Pectin_lyase_fold/virulence"/>
</dbReference>
<evidence type="ECO:0000313" key="4">
    <source>
        <dbReference type="Proteomes" id="UP000094487"/>
    </source>
</evidence>
<feature type="region of interest" description="Disordered" evidence="1">
    <location>
        <begin position="362"/>
        <end position="462"/>
    </location>
</feature>
<dbReference type="RefSeq" id="WP_069320870.1">
    <property type="nucleotide sequence ID" value="NZ_MDDS01000032.1"/>
</dbReference>
<protein>
    <recommendedName>
        <fullName evidence="5">Right handed beta helix domain-containing protein</fullName>
    </recommendedName>
</protein>
<feature type="chain" id="PRO_5009132140" description="Right handed beta helix domain-containing protein" evidence="2">
    <location>
        <begin position="18"/>
        <end position="549"/>
    </location>
</feature>
<feature type="compositionally biased region" description="Low complexity" evidence="1">
    <location>
        <begin position="438"/>
        <end position="462"/>
    </location>
</feature>
<comment type="caution">
    <text evidence="3">The sequence shown here is derived from an EMBL/GenBank/DDBJ whole genome shotgun (WGS) entry which is preliminary data.</text>
</comment>
<evidence type="ECO:0008006" key="5">
    <source>
        <dbReference type="Google" id="ProtNLM"/>
    </source>
</evidence>
<name>A0A1E3LUD6_9SPHN</name>
<feature type="compositionally biased region" description="Low complexity" evidence="1">
    <location>
        <begin position="364"/>
        <end position="374"/>
    </location>
</feature>
<evidence type="ECO:0000256" key="1">
    <source>
        <dbReference type="SAM" id="MobiDB-lite"/>
    </source>
</evidence>
<reference evidence="3 4" key="1">
    <citation type="submission" date="2016-08" db="EMBL/GenBank/DDBJ databases">
        <title>Draft genome of the agarase producing Sphingomonas sp. MCT13.</title>
        <authorList>
            <person name="D'Andrea M.M."/>
            <person name="Rossolini G.M."/>
            <person name="Thaller M.C."/>
        </authorList>
    </citation>
    <scope>NUCLEOTIDE SEQUENCE [LARGE SCALE GENOMIC DNA]</scope>
    <source>
        <strain evidence="3 4">MCT13</strain>
    </source>
</reference>
<dbReference type="AlphaFoldDB" id="A0A1E3LUD6"/>
<feature type="compositionally biased region" description="Polar residues" evidence="1">
    <location>
        <begin position="385"/>
        <end position="395"/>
    </location>
</feature>
<evidence type="ECO:0000256" key="2">
    <source>
        <dbReference type="SAM" id="SignalP"/>
    </source>
</evidence>
<gene>
    <name evidence="3" type="ORF">BFL28_18275</name>
</gene>
<dbReference type="STRING" id="1888892.BFL28_18275"/>
<dbReference type="Proteomes" id="UP000094487">
    <property type="component" value="Unassembled WGS sequence"/>
</dbReference>
<dbReference type="Gene3D" id="2.160.20.10">
    <property type="entry name" value="Single-stranded right-handed beta-helix, Pectin lyase-like"/>
    <property type="match status" value="1"/>
</dbReference>
<keyword evidence="2" id="KW-0732">Signal</keyword>
<feature type="compositionally biased region" description="Low complexity" evidence="1">
    <location>
        <begin position="402"/>
        <end position="423"/>
    </location>
</feature>
<dbReference type="InterPro" id="IPR012334">
    <property type="entry name" value="Pectin_lyas_fold"/>
</dbReference>
<feature type="region of interest" description="Disordered" evidence="1">
    <location>
        <begin position="523"/>
        <end position="549"/>
    </location>
</feature>
<dbReference type="EMBL" id="MDDS01000032">
    <property type="protein sequence ID" value="ODP37353.1"/>
    <property type="molecule type" value="Genomic_DNA"/>
</dbReference>
<feature type="signal peptide" evidence="2">
    <location>
        <begin position="1"/>
        <end position="17"/>
    </location>
</feature>
<sequence length="549" mass="56362">MRLPLAVLALLATTAPAVPQPSAAFTVTETGRRFASLQDAVSAIGQGRGTIRIAPGRYGECAVQEAGDIAYTAEVPGKTIFDQAICEGKATLVLRGRSASVDGIVFTRTLVEDGNGAGIRLETGDLSVSNAMFLDGQCGILTATFPQGRITIDRSTFAGLGKDPTGAGAHAIYVGAYGSLKVTRSRFERGTGGHYLKVRAPVVEILDNSFDDSKGRNTNYSIDLSNGASGRIAGNSFEQGPNKDNYGTMIAVAPEGRKHDSSGLVVEGNKAWLSPAFRESTTFVGNWSRDAVTVRDNDLADRIAPLARRWSVPHANGERDRAAAWVRGLAPKHRLRSRQPASLRARFTRRLCAVGSERSITPGSIRRASSSRARCATISGGSGGRLTQSAASTCPPSAPICSHGTSSGTSGAHSSSSISSSSSPRCSILPAGVATNGSSGSSSAASRAAVPPRSISASASRRRAAQSASAAMIAACAASSSSTPAKSSIRSELAAIRAAASASPPRTLVFIVIDRASATAPAAPPAALAPAAAPDAAPAPARALARLEK</sequence>
<evidence type="ECO:0000313" key="3">
    <source>
        <dbReference type="EMBL" id="ODP37353.1"/>
    </source>
</evidence>
<keyword evidence="4" id="KW-1185">Reference proteome</keyword>